<dbReference type="InterPro" id="IPR013830">
    <property type="entry name" value="SGNH_hydro"/>
</dbReference>
<dbReference type="Proteomes" id="UP001595478">
    <property type="component" value="Unassembled WGS sequence"/>
</dbReference>
<dbReference type="Gene3D" id="3.40.50.1110">
    <property type="entry name" value="SGNH hydrolase"/>
    <property type="match status" value="1"/>
</dbReference>
<dbReference type="EMBL" id="JBHRSW010000008">
    <property type="protein sequence ID" value="MFC3121281.1"/>
    <property type="molecule type" value="Genomic_DNA"/>
</dbReference>
<keyword evidence="2" id="KW-0378">Hydrolase</keyword>
<name>A0ABV7FPW5_9ALTE</name>
<comment type="caution">
    <text evidence="2">The sequence shown here is derived from an EMBL/GenBank/DDBJ whole genome shotgun (WGS) entry which is preliminary data.</text>
</comment>
<dbReference type="InterPro" id="IPR036514">
    <property type="entry name" value="SGNH_hydro_sf"/>
</dbReference>
<evidence type="ECO:0000259" key="1">
    <source>
        <dbReference type="Pfam" id="PF13472"/>
    </source>
</evidence>
<feature type="domain" description="SGNH hydrolase-type esterase" evidence="1">
    <location>
        <begin position="91"/>
        <end position="217"/>
    </location>
</feature>
<dbReference type="SUPFAM" id="SSF52266">
    <property type="entry name" value="SGNH hydrolase"/>
    <property type="match status" value="1"/>
</dbReference>
<proteinExistence type="predicted"/>
<evidence type="ECO:0000313" key="3">
    <source>
        <dbReference type="Proteomes" id="UP001595478"/>
    </source>
</evidence>
<dbReference type="RefSeq" id="WP_376919420.1">
    <property type="nucleotide sequence ID" value="NZ_JBHRSW010000008.1"/>
</dbReference>
<protein>
    <submittedName>
        <fullName evidence="2">SGNH/GDSL hydrolase family protein</fullName>
    </submittedName>
</protein>
<organism evidence="2 3">
    <name type="scientific">Agaribacter flavus</name>
    <dbReference type="NCBI Taxonomy" id="1902781"/>
    <lineage>
        <taxon>Bacteria</taxon>
        <taxon>Pseudomonadati</taxon>
        <taxon>Pseudomonadota</taxon>
        <taxon>Gammaproteobacteria</taxon>
        <taxon>Alteromonadales</taxon>
        <taxon>Alteromonadaceae</taxon>
        <taxon>Agaribacter</taxon>
    </lineage>
</organism>
<dbReference type="Pfam" id="PF13472">
    <property type="entry name" value="Lipase_GDSL_2"/>
    <property type="match status" value="1"/>
</dbReference>
<accession>A0ABV7FPW5</accession>
<keyword evidence="3" id="KW-1185">Reference proteome</keyword>
<evidence type="ECO:0000313" key="2">
    <source>
        <dbReference type="EMBL" id="MFC3121281.1"/>
    </source>
</evidence>
<dbReference type="GO" id="GO:0016787">
    <property type="term" value="F:hydrolase activity"/>
    <property type="evidence" value="ECO:0007669"/>
    <property type="project" value="UniProtKB-KW"/>
</dbReference>
<reference evidence="3" key="1">
    <citation type="journal article" date="2019" name="Int. J. Syst. Evol. Microbiol.">
        <title>The Global Catalogue of Microorganisms (GCM) 10K type strain sequencing project: providing services to taxonomists for standard genome sequencing and annotation.</title>
        <authorList>
            <consortium name="The Broad Institute Genomics Platform"/>
            <consortium name="The Broad Institute Genome Sequencing Center for Infectious Disease"/>
            <person name="Wu L."/>
            <person name="Ma J."/>
        </authorList>
    </citation>
    <scope>NUCLEOTIDE SEQUENCE [LARGE SCALE GENOMIC DNA]</scope>
    <source>
        <strain evidence="3">KCTC 52473</strain>
    </source>
</reference>
<gene>
    <name evidence="2" type="ORF">ACFOHL_06580</name>
</gene>
<sequence>MSKFTSLKWGIFGLIFCFVIISEGRNIWFFVSGEARKFKTPYIEQAEHYKNHKTRLESRDHSSSQDAIFLGDSILFSVGEDYFYECCKLDILNSSIPSETSLSLLQRIQETQVSSSAMLYVHIGTNDIGRNIKLETVINQIETIFSLLEHKDITIISVIPSNNFQRNNNKIKNLNAKMLALANNLGYRYLDVWPALSFKNKLRDEYSLDGLHLNDEGRLVMQEIIANDITTR</sequence>